<feature type="domain" description="EGF-like" evidence="8">
    <location>
        <begin position="474"/>
        <end position="514"/>
    </location>
</feature>
<feature type="domain" description="EGF-like" evidence="8">
    <location>
        <begin position="1213"/>
        <end position="1251"/>
    </location>
</feature>
<dbReference type="CDD" id="cd00063">
    <property type="entry name" value="FN3"/>
    <property type="match status" value="1"/>
</dbReference>
<dbReference type="Gene3D" id="2.10.25.10">
    <property type="entry name" value="Laminin"/>
    <property type="match status" value="28"/>
</dbReference>
<dbReference type="InterPro" id="IPR024731">
    <property type="entry name" value="NELL2-like_EGF"/>
</dbReference>
<comment type="caution">
    <text evidence="6">Lacks conserved residue(s) required for the propagation of feature annotation.</text>
</comment>
<feature type="domain" description="EGF-like" evidence="8">
    <location>
        <begin position="558"/>
        <end position="598"/>
    </location>
</feature>
<evidence type="ECO:0000259" key="9">
    <source>
        <dbReference type="PROSITE" id="PS50234"/>
    </source>
</evidence>
<feature type="domain" description="EGF-like" evidence="8">
    <location>
        <begin position="515"/>
        <end position="557"/>
    </location>
</feature>
<dbReference type="InterPro" id="IPR036116">
    <property type="entry name" value="FN3_sf"/>
</dbReference>
<dbReference type="CDD" id="cd00054">
    <property type="entry name" value="EGF_CA"/>
    <property type="match status" value="19"/>
</dbReference>
<dbReference type="Pfam" id="PF00041">
    <property type="entry name" value="fn3"/>
    <property type="match status" value="1"/>
</dbReference>
<evidence type="ECO:0000313" key="12">
    <source>
        <dbReference type="Proteomes" id="UP001158576"/>
    </source>
</evidence>
<reference evidence="11 12" key="1">
    <citation type="submission" date="2021-04" db="EMBL/GenBank/DDBJ databases">
        <authorList>
            <person name="Bliznina A."/>
        </authorList>
    </citation>
    <scope>NUCLEOTIDE SEQUENCE [LARGE SCALE GENOMIC DNA]</scope>
</reference>
<dbReference type="InterPro" id="IPR000152">
    <property type="entry name" value="EGF-type_Asp/Asn_hydroxyl_site"/>
</dbReference>
<dbReference type="Pfam" id="PF00092">
    <property type="entry name" value="VWA"/>
    <property type="match status" value="1"/>
</dbReference>
<feature type="domain" description="EGF-like" evidence="8">
    <location>
        <begin position="431"/>
        <end position="473"/>
    </location>
</feature>
<dbReference type="InterPro" id="IPR003961">
    <property type="entry name" value="FN3_dom"/>
</dbReference>
<feature type="domain" description="EGF-like" evidence="8">
    <location>
        <begin position="136"/>
        <end position="174"/>
    </location>
</feature>
<evidence type="ECO:0000259" key="10">
    <source>
        <dbReference type="PROSITE" id="PS50853"/>
    </source>
</evidence>
<sequence length="1841" mass="197582">MEIVSGQSNKFQLDDLLPGTRYEANLYSMVGQKESVPQRMLFATIPEDPHNVEAESISANKVKLTWNHSGGNREHYRISFFPHAPNAYPESPALVDGILNEVIIEGLDGNTDYFFVVAAETYNVYSDGAFAQASTGTDWCLLKGTKCGPMGECVNYANMGKCECKKGYTGDGFSCSDVNECLTGKSDCDEHASCTNTIGSHVCTCPNGFIDFNGDGTRCDDVNECDTIRPRCHSLGHCVNYPGTYACECLPGYYGDGTSSCADVDECVQDNPCSDNAICTNTVGSVTCECKKGFEGDGFTCKDINECETGDHNCTPLGGKCWNKPGGYGCMCIDGFKGNGWKCEDINECEKDDVCHERAECFNEPGGYRCKCKTGYRGDGVKLCVDMDECAAGMHKCDSNASCKNYVGTHRCKCKKGFKDLGSAFRGECEDIDECAVKNQCTGKPNIQCINVPGGYRCKCKEGMIGDLRKGCRDQDECIAGTHQCSPYAICTNTLGSHKCACRAGFKGDGLACEDINECATGNHNCNAKGTRCVNKPGSFECQCAPGYSGNPKTGCYDVNECKNGVATCPKDSSCVNILGSYKCNCAPGFEGDGASCNDINECEDGSHTCHASAKCTNTVGSYDCSCPTGFTGDGFSCTDIDECENNEHSCGTNAVCVNFEGGYDCACPAGFTKDGVTCEEPDRCSPNPCPPGAECKNQHGTFVCACPDGFKSRAGVGCVNVDECAEGLAGCHEHAICIDNEGSFQCKCKSGYEGNGRDCSDIDECASSMGSDCDRNAKCKNVIGGHECTCKPGFIGDGLTCEMVDACLAGEHNCRFPKVCIPLKKGGHECACDGGFFAPKNAPDTCVDIDECTMGTHNCEKCENRDGGFTCQCQEGHFRSGGVCRERDECALGLHDCDVNASCLNTGKGFKCRCKDGYSGDGKTCEDVDECIVGVLREMVTPKKDSGKTISLRSACPGAECVNTVGSYKCKCKDGFKVSAGKCVDINECDNGSHNCKSVGQKCVNTAGSFKCICAAGYLGSGEQCVKSKCSALRDIPVIDITSCTSTECEMACTEGFRRVSGETSRKCDWRGKWASSSDQLKCDDVDECAEGTAECDLRYGVCRNTRGSYECSCPEGFKGDGKTCIEIDECIEGGHNCDEQAECANTEGGFICTCKEGFFGSGQTCVDDNECRDTTLCSQPNMRCTNTFGSYKCTCEDGFQQNGDSCLPAKSPGICATKNCHPDAFCMGIGNDASCVCNAGFRGNGFYCEDLDECGLEMHECHGNATNTPGSYECVCADGYAKNQKDECVNDVCRHEKCHKNAECKVISGWKKHEAKCECLEGFEGDGENICADINECAFDIHDCHVAAKCTNTPGSYECSCLDSYEGDGKECFNTAEVRAQRIEEARNEAMQFSSATGSADEDGEEIDPCESSPCFSTQQCSRLSNTEFECICGMYETMTPTGYCVPKAATAPIITQQEQKSPGSFGKPAGPQYQAFLPGRAQSVAPKKPGTSTWSRSFFNSNSPAKPSFQKPTAKPAFVPRTTRKPITTRRPVTTRAPTTQRTTQRTQPATTPLRWMPPMKPIVAVATNRPVTTRPTSRTTMNSWMAAQETTDFECACKDGYKGNGMLCMNIDECATGAHTCAASEKCEDTKGSFSCVGVKCPPIGTFDLALLLDTNVDIGDSGLAATKAFAKEMIDSFEVGASSAKVTVAGYSGEKVSPSVFLLDSATSPKPTLLSKVDSINFSGRDLRIERALAFLVNFSFLEAMGRRPDKPGIAILTASKKTYSASALDAVVRRIRTDKTTRYITIGVGEASKTEMASVSGNPQYVFNIDSYDQLPSLMPKIMDLICEIDAEYNQ</sequence>
<dbReference type="SUPFAM" id="SSF57196">
    <property type="entry name" value="EGF/Laminin"/>
    <property type="match status" value="3"/>
</dbReference>
<dbReference type="PROSITE" id="PS00010">
    <property type="entry name" value="ASX_HYDROXYL"/>
    <property type="match status" value="16"/>
</dbReference>
<dbReference type="PROSITE" id="PS01187">
    <property type="entry name" value="EGF_CA"/>
    <property type="match status" value="5"/>
</dbReference>
<feature type="domain" description="EGF-like" evidence="8">
    <location>
        <begin position="640"/>
        <end position="680"/>
    </location>
</feature>
<keyword evidence="5 6" id="KW-1015">Disulfide bond</keyword>
<dbReference type="InterPro" id="IPR013783">
    <property type="entry name" value="Ig-like_fold"/>
</dbReference>
<dbReference type="PANTHER" id="PTHR24039">
    <property type="entry name" value="FIBRILLIN-RELATED"/>
    <property type="match status" value="1"/>
</dbReference>
<protein>
    <submittedName>
        <fullName evidence="11">Oidioi.mRNA.OKI2018_I69.chr1.g3626.t1.cds</fullName>
    </submittedName>
</protein>
<dbReference type="InterPro" id="IPR018097">
    <property type="entry name" value="EGF_Ca-bd_CS"/>
</dbReference>
<evidence type="ECO:0000256" key="6">
    <source>
        <dbReference type="PROSITE-ProRule" id="PRU00076"/>
    </source>
</evidence>
<feature type="domain" description="EGF-like" evidence="8">
    <location>
        <begin position="345"/>
        <end position="385"/>
    </location>
</feature>
<keyword evidence="2 6" id="KW-0245">EGF-like domain</keyword>
<dbReference type="InterPro" id="IPR000742">
    <property type="entry name" value="EGF"/>
</dbReference>
<dbReference type="Gene3D" id="2.60.40.10">
    <property type="entry name" value="Immunoglobulins"/>
    <property type="match status" value="2"/>
</dbReference>
<feature type="compositionally biased region" description="Low complexity" evidence="7">
    <location>
        <begin position="1536"/>
        <end position="1556"/>
    </location>
</feature>
<feature type="domain" description="EGF-like" evidence="8">
    <location>
        <begin position="1169"/>
        <end position="1209"/>
    </location>
</feature>
<feature type="domain" description="EGF-like" evidence="8">
    <location>
        <begin position="681"/>
        <end position="720"/>
    </location>
</feature>
<evidence type="ECO:0000256" key="4">
    <source>
        <dbReference type="ARBA" id="ARBA00022737"/>
    </source>
</evidence>
<evidence type="ECO:0000256" key="1">
    <source>
        <dbReference type="ARBA" id="ARBA00004239"/>
    </source>
</evidence>
<proteinExistence type="predicted"/>
<dbReference type="InterPro" id="IPR049883">
    <property type="entry name" value="NOTCH1_EGF-like"/>
</dbReference>
<feature type="domain" description="EGF-like" evidence="8">
    <location>
        <begin position="221"/>
        <end position="262"/>
    </location>
</feature>
<dbReference type="SUPFAM" id="SSF57184">
    <property type="entry name" value="Growth factor receptor domain"/>
    <property type="match status" value="8"/>
</dbReference>
<feature type="domain" description="EGF-like" evidence="8">
    <location>
        <begin position="887"/>
        <end position="927"/>
    </location>
</feature>
<evidence type="ECO:0000256" key="3">
    <source>
        <dbReference type="ARBA" id="ARBA00022729"/>
    </source>
</evidence>
<feature type="domain" description="EGF-like" evidence="8">
    <location>
        <begin position="263"/>
        <end position="300"/>
    </location>
</feature>
<keyword evidence="4" id="KW-0677">Repeat</keyword>
<comment type="subcellular location">
    <subcellularLocation>
        <location evidence="1">Secreted</location>
        <location evidence="1">Extracellular space</location>
    </subcellularLocation>
</comment>
<keyword evidence="3" id="KW-0732">Signal</keyword>
<evidence type="ECO:0000256" key="7">
    <source>
        <dbReference type="SAM" id="MobiDB-lite"/>
    </source>
</evidence>
<feature type="domain" description="EGF-like" evidence="8">
    <location>
        <begin position="1128"/>
        <end position="1168"/>
    </location>
</feature>
<dbReference type="SMART" id="SM00327">
    <property type="entry name" value="VWA"/>
    <property type="match status" value="1"/>
</dbReference>
<feature type="domain" description="Fibronectin type-III" evidence="10">
    <location>
        <begin position="48"/>
        <end position="143"/>
    </location>
</feature>
<dbReference type="Proteomes" id="UP001158576">
    <property type="component" value="Chromosome 1"/>
</dbReference>
<feature type="domain" description="EGF-like" evidence="8">
    <location>
        <begin position="1291"/>
        <end position="1334"/>
    </location>
</feature>
<dbReference type="Gene3D" id="3.40.50.410">
    <property type="entry name" value="von Willebrand factor, type A domain"/>
    <property type="match status" value="1"/>
</dbReference>
<dbReference type="InterPro" id="IPR001881">
    <property type="entry name" value="EGF-like_Ca-bd_dom"/>
</dbReference>
<dbReference type="SUPFAM" id="SSF53300">
    <property type="entry name" value="vWA-like"/>
    <property type="match status" value="1"/>
</dbReference>
<feature type="domain" description="EGF-like" evidence="8">
    <location>
        <begin position="1086"/>
        <end position="1127"/>
    </location>
</feature>
<feature type="domain" description="EGF-like" evidence="8">
    <location>
        <begin position="303"/>
        <end position="344"/>
    </location>
</feature>
<dbReference type="PROSITE" id="PS50026">
    <property type="entry name" value="EGF_3"/>
    <property type="match status" value="24"/>
</dbReference>
<dbReference type="Pfam" id="PF12947">
    <property type="entry name" value="EGF_3"/>
    <property type="match status" value="7"/>
</dbReference>
<dbReference type="PROSITE" id="PS50853">
    <property type="entry name" value="FN3"/>
    <property type="match status" value="1"/>
</dbReference>
<feature type="disulfide bond" evidence="6">
    <location>
        <begin position="441"/>
        <end position="458"/>
    </location>
</feature>
<dbReference type="PANTHER" id="PTHR24039:SF53">
    <property type="entry name" value="EGF-LIKE DOMAIN-CONTAINING PROTEIN"/>
    <property type="match status" value="1"/>
</dbReference>
<dbReference type="InterPro" id="IPR036465">
    <property type="entry name" value="vWFA_dom_sf"/>
</dbReference>
<feature type="domain" description="EGF-like" evidence="8">
    <location>
        <begin position="599"/>
        <end position="637"/>
    </location>
</feature>
<feature type="domain" description="VWFA" evidence="9">
    <location>
        <begin position="1652"/>
        <end position="1828"/>
    </location>
</feature>
<feature type="domain" description="EGF-like" evidence="8">
    <location>
        <begin position="1335"/>
        <end position="1375"/>
    </location>
</feature>
<feature type="domain" description="EGF-like" evidence="8">
    <location>
        <begin position="986"/>
        <end position="1027"/>
    </location>
</feature>
<evidence type="ECO:0000313" key="11">
    <source>
        <dbReference type="EMBL" id="CAG5108084.1"/>
    </source>
</evidence>
<feature type="domain" description="EGF-like" evidence="8">
    <location>
        <begin position="177"/>
        <end position="220"/>
    </location>
</feature>
<evidence type="ECO:0000256" key="5">
    <source>
        <dbReference type="ARBA" id="ARBA00023157"/>
    </source>
</evidence>
<dbReference type="SMART" id="SM00060">
    <property type="entry name" value="FN3"/>
    <property type="match status" value="1"/>
</dbReference>
<dbReference type="Pfam" id="PF07645">
    <property type="entry name" value="EGF_CA"/>
    <property type="match status" value="18"/>
</dbReference>
<feature type="region of interest" description="Disordered" evidence="7">
    <location>
        <begin position="1536"/>
        <end position="1559"/>
    </location>
</feature>
<feature type="domain" description="EGF-like" evidence="8">
    <location>
        <begin position="762"/>
        <end position="803"/>
    </location>
</feature>
<dbReference type="EMBL" id="OU015566">
    <property type="protein sequence ID" value="CAG5108084.1"/>
    <property type="molecule type" value="Genomic_DNA"/>
</dbReference>
<keyword evidence="12" id="KW-1185">Reference proteome</keyword>
<organism evidence="11 12">
    <name type="scientific">Oikopleura dioica</name>
    <name type="common">Tunicate</name>
    <dbReference type="NCBI Taxonomy" id="34765"/>
    <lineage>
        <taxon>Eukaryota</taxon>
        <taxon>Metazoa</taxon>
        <taxon>Chordata</taxon>
        <taxon>Tunicata</taxon>
        <taxon>Appendicularia</taxon>
        <taxon>Copelata</taxon>
        <taxon>Oikopleuridae</taxon>
        <taxon>Oikopleura</taxon>
    </lineage>
</organism>
<evidence type="ECO:0000256" key="2">
    <source>
        <dbReference type="ARBA" id="ARBA00022536"/>
    </source>
</evidence>
<dbReference type="SMART" id="SM00181">
    <property type="entry name" value="EGF"/>
    <property type="match status" value="29"/>
</dbReference>
<dbReference type="InterPro" id="IPR009030">
    <property type="entry name" value="Growth_fac_rcpt_cys_sf"/>
</dbReference>
<evidence type="ECO:0000259" key="8">
    <source>
        <dbReference type="PROSITE" id="PS50026"/>
    </source>
</evidence>
<dbReference type="PROSITE" id="PS01186">
    <property type="entry name" value="EGF_2"/>
    <property type="match status" value="17"/>
</dbReference>
<name>A0ABN7SWI0_OIKDI</name>
<dbReference type="SUPFAM" id="SSF49265">
    <property type="entry name" value="Fibronectin type III"/>
    <property type="match status" value="1"/>
</dbReference>
<feature type="domain" description="EGF-like" evidence="8">
    <location>
        <begin position="721"/>
        <end position="761"/>
    </location>
</feature>
<feature type="domain" description="EGF-like" evidence="8">
    <location>
        <begin position="386"/>
        <end position="424"/>
    </location>
</feature>
<dbReference type="SMART" id="SM00179">
    <property type="entry name" value="EGF_CA"/>
    <property type="match status" value="26"/>
</dbReference>
<gene>
    <name evidence="11" type="ORF">OKIOD_LOCUS12391</name>
</gene>
<dbReference type="PROSITE" id="PS50234">
    <property type="entry name" value="VWFA"/>
    <property type="match status" value="1"/>
</dbReference>
<dbReference type="InterPro" id="IPR002035">
    <property type="entry name" value="VWF_A"/>
</dbReference>
<accession>A0ABN7SWI0</accession>